<dbReference type="InterPro" id="IPR003959">
    <property type="entry name" value="ATPase_AAA_core"/>
</dbReference>
<name>A0A1X2HTU0_SYNRA</name>
<accession>A0A1X2HTU0</accession>
<dbReference type="GO" id="GO:0016887">
    <property type="term" value="F:ATP hydrolysis activity"/>
    <property type="evidence" value="ECO:0007669"/>
    <property type="project" value="InterPro"/>
</dbReference>
<comment type="similarity">
    <text evidence="6">Belongs to the AAA ATPase family.</text>
</comment>
<evidence type="ECO:0000313" key="8">
    <source>
        <dbReference type="EMBL" id="ORZ02914.1"/>
    </source>
</evidence>
<dbReference type="EMBL" id="MCGN01000001">
    <property type="protein sequence ID" value="ORZ02914.1"/>
    <property type="molecule type" value="Genomic_DNA"/>
</dbReference>
<dbReference type="GO" id="GO:0005524">
    <property type="term" value="F:ATP binding"/>
    <property type="evidence" value="ECO:0007669"/>
    <property type="project" value="UniProtKB-KW"/>
</dbReference>
<dbReference type="Gene3D" id="1.10.8.60">
    <property type="match status" value="1"/>
</dbReference>
<dbReference type="OrthoDB" id="39734at2759"/>
<dbReference type="PANTHER" id="PTHR45644:SF56">
    <property type="entry name" value="AAA ATPASE, PUTATIVE (AFU_ORTHOLOGUE AFUA_2G12920)-RELATED"/>
    <property type="match status" value="1"/>
</dbReference>
<dbReference type="AlphaFoldDB" id="A0A1X2HTU0"/>
<dbReference type="InParanoid" id="A0A1X2HTU0"/>
<comment type="subcellular location">
    <subcellularLocation>
        <location evidence="1">Mitochondrion outer membrane</location>
        <topology evidence="1">Single-pass membrane protein</topology>
    </subcellularLocation>
</comment>
<dbReference type="SUPFAM" id="SSF52540">
    <property type="entry name" value="P-loop containing nucleoside triphosphate hydrolases"/>
    <property type="match status" value="1"/>
</dbReference>
<evidence type="ECO:0000256" key="5">
    <source>
        <dbReference type="ARBA" id="ARBA00023128"/>
    </source>
</evidence>
<evidence type="ECO:0000256" key="4">
    <source>
        <dbReference type="ARBA" id="ARBA00022840"/>
    </source>
</evidence>
<dbReference type="GO" id="GO:0005741">
    <property type="term" value="C:mitochondrial outer membrane"/>
    <property type="evidence" value="ECO:0007669"/>
    <property type="project" value="UniProtKB-SubCell"/>
</dbReference>
<dbReference type="PROSITE" id="PS00674">
    <property type="entry name" value="AAA"/>
    <property type="match status" value="1"/>
</dbReference>
<keyword evidence="4 6" id="KW-0067">ATP-binding</keyword>
<keyword evidence="3" id="KW-1000">Mitochondrion outer membrane</keyword>
<dbReference type="InterPro" id="IPR041569">
    <property type="entry name" value="AAA_lid_3"/>
</dbReference>
<dbReference type="InterPro" id="IPR051701">
    <property type="entry name" value="Mito_OM_Translocase_MSP1"/>
</dbReference>
<evidence type="ECO:0000256" key="3">
    <source>
        <dbReference type="ARBA" id="ARBA00022787"/>
    </source>
</evidence>
<evidence type="ECO:0000256" key="6">
    <source>
        <dbReference type="RuleBase" id="RU003651"/>
    </source>
</evidence>
<comment type="caution">
    <text evidence="8">The sequence shown here is derived from an EMBL/GenBank/DDBJ whole genome shotgun (WGS) entry which is preliminary data.</text>
</comment>
<feature type="domain" description="AAA+ ATPase" evidence="7">
    <location>
        <begin position="288"/>
        <end position="424"/>
    </location>
</feature>
<evidence type="ECO:0000256" key="1">
    <source>
        <dbReference type="ARBA" id="ARBA00004572"/>
    </source>
</evidence>
<reference evidence="8 9" key="1">
    <citation type="submission" date="2016-07" db="EMBL/GenBank/DDBJ databases">
        <title>Pervasive Adenine N6-methylation of Active Genes in Fungi.</title>
        <authorList>
            <consortium name="DOE Joint Genome Institute"/>
            <person name="Mondo S.J."/>
            <person name="Dannebaum R.O."/>
            <person name="Kuo R.C."/>
            <person name="Labutti K."/>
            <person name="Haridas S."/>
            <person name="Kuo A."/>
            <person name="Salamov A."/>
            <person name="Ahrendt S.R."/>
            <person name="Lipzen A."/>
            <person name="Sullivan W."/>
            <person name="Andreopoulos W.B."/>
            <person name="Clum A."/>
            <person name="Lindquist E."/>
            <person name="Daum C."/>
            <person name="Ramamoorthy G.K."/>
            <person name="Gryganskyi A."/>
            <person name="Culley D."/>
            <person name="Magnuson J.K."/>
            <person name="James T.Y."/>
            <person name="O'Malley M.A."/>
            <person name="Stajich J.E."/>
            <person name="Spatafora J.W."/>
            <person name="Visel A."/>
            <person name="Grigoriev I.V."/>
        </authorList>
    </citation>
    <scope>NUCLEOTIDE SEQUENCE [LARGE SCALE GENOMIC DNA]</scope>
    <source>
        <strain evidence="8 9">NRRL 2496</strain>
    </source>
</reference>
<keyword evidence="9" id="KW-1185">Reference proteome</keyword>
<keyword evidence="2 6" id="KW-0547">Nucleotide-binding</keyword>
<keyword evidence="5" id="KW-0496">Mitochondrion</keyword>
<sequence length="532" mass="59840">MRARLHALYLRILQHPNTKSSNANQPRIVYLRDYADMHEGEAYFAVKVLMRVIEELRQKGQRLLIVGGASPPLKGIERDGKSVPLYQCMKLLDVPVLYHQDLETRKQHERLFRDDASLRIGEINAQKMLSALEGKRVLRFADKPHELLELEQITDMVWEAPEVERRASSALGRALAEKKPHVDLADFKAANNLIRLSMVARVTAAASGVEKRKAYLDANGKINMDELNADCSEHEARLLSRIVDPSKVQGSFNDVRAPQSTVETLQTLIKLPLVRPDLFQSGILKRNFISGILLFGPPGTGKTMLAKAVAKESASMMLEIQASDIFDMYVGEGEKNVKALFSLARKLSPCVVFIDEVDSMMSKRRSDAHSKSHREIVNQFMVEWDGLMSDNQGIMMMAATNRPFDLDDAVLRRMPRRILVDLPKQADREAILRTLLQDEQHEVSVAELARATEHFSGSDLKSLCVTAALRAVQQEALTMEKRVLRQAHFDEALKLVQASSSDEMDSVVEIRKWAAKYGDGGSKRKKQTIGFS</sequence>
<dbReference type="InterPro" id="IPR027417">
    <property type="entry name" value="P-loop_NTPase"/>
</dbReference>
<dbReference type="PANTHER" id="PTHR45644">
    <property type="entry name" value="AAA ATPASE, PUTATIVE (AFU_ORTHOLOGUE AFUA_2G12920)-RELATED-RELATED"/>
    <property type="match status" value="1"/>
</dbReference>
<proteinExistence type="inferred from homology"/>
<evidence type="ECO:0000313" key="9">
    <source>
        <dbReference type="Proteomes" id="UP000242180"/>
    </source>
</evidence>
<protein>
    <submittedName>
        <fullName evidence="8">P-loop containing nucleoside triphosphate hydrolase protein</fullName>
    </submittedName>
</protein>
<dbReference type="SMART" id="SM00382">
    <property type="entry name" value="AAA"/>
    <property type="match status" value="1"/>
</dbReference>
<dbReference type="Proteomes" id="UP000242180">
    <property type="component" value="Unassembled WGS sequence"/>
</dbReference>
<dbReference type="InterPro" id="IPR003960">
    <property type="entry name" value="ATPase_AAA_CS"/>
</dbReference>
<dbReference type="Pfam" id="PF17862">
    <property type="entry name" value="AAA_lid_3"/>
    <property type="match status" value="1"/>
</dbReference>
<dbReference type="Gene3D" id="3.40.50.300">
    <property type="entry name" value="P-loop containing nucleotide triphosphate hydrolases"/>
    <property type="match status" value="1"/>
</dbReference>
<dbReference type="Pfam" id="PF00004">
    <property type="entry name" value="AAA"/>
    <property type="match status" value="1"/>
</dbReference>
<evidence type="ECO:0000259" key="7">
    <source>
        <dbReference type="SMART" id="SM00382"/>
    </source>
</evidence>
<dbReference type="OMA" id="DCSEHEA"/>
<keyword evidence="8" id="KW-0378">Hydrolase</keyword>
<dbReference type="InterPro" id="IPR003593">
    <property type="entry name" value="AAA+_ATPase"/>
</dbReference>
<dbReference type="STRING" id="13706.A0A1X2HTU0"/>
<gene>
    <name evidence="8" type="ORF">BCR43DRAFT_432184</name>
</gene>
<keyword evidence="3" id="KW-0472">Membrane</keyword>
<organism evidence="8 9">
    <name type="scientific">Syncephalastrum racemosum</name>
    <name type="common">Filamentous fungus</name>
    <dbReference type="NCBI Taxonomy" id="13706"/>
    <lineage>
        <taxon>Eukaryota</taxon>
        <taxon>Fungi</taxon>
        <taxon>Fungi incertae sedis</taxon>
        <taxon>Mucoromycota</taxon>
        <taxon>Mucoromycotina</taxon>
        <taxon>Mucoromycetes</taxon>
        <taxon>Mucorales</taxon>
        <taxon>Syncephalastraceae</taxon>
        <taxon>Syncephalastrum</taxon>
    </lineage>
</organism>
<evidence type="ECO:0000256" key="2">
    <source>
        <dbReference type="ARBA" id="ARBA00022741"/>
    </source>
</evidence>